<sequence length="216" mass="23933">MEKPWKLKLKLKSKSLNFLPKTATPATSLNSPRSPVRSPVRRGSTRVSLVPKEARRRSKNGSFDWREPTSPKVSCLGQITRSKKTTENNKPSLASPQKASSPAFPSPRKQIIMIGKILKKGSKSCKKSEDEDRQPPSPPKVIVSAPPSLGRMKQFESGRGGALHQFDWKNTVSDGDDDKVVLSSLEAMDEKVGAEGRKEVNLWRRRSLAPPTPLQI</sequence>
<reference evidence="2 3" key="1">
    <citation type="journal article" date="2020" name="Nat. Commun.">
        <title>Genome of Tripterygium wilfordii and identification of cytochrome P450 involved in triptolide biosynthesis.</title>
        <authorList>
            <person name="Tu L."/>
            <person name="Su P."/>
            <person name="Zhang Z."/>
            <person name="Gao L."/>
            <person name="Wang J."/>
            <person name="Hu T."/>
            <person name="Zhou J."/>
            <person name="Zhang Y."/>
            <person name="Zhao Y."/>
            <person name="Liu Y."/>
            <person name="Song Y."/>
            <person name="Tong Y."/>
            <person name="Lu Y."/>
            <person name="Yang J."/>
            <person name="Xu C."/>
            <person name="Jia M."/>
            <person name="Peters R.J."/>
            <person name="Huang L."/>
            <person name="Gao W."/>
        </authorList>
    </citation>
    <scope>NUCLEOTIDE SEQUENCE [LARGE SCALE GENOMIC DNA]</scope>
    <source>
        <strain evidence="3">cv. XIE 37</strain>
        <tissue evidence="2">Leaf</tissue>
    </source>
</reference>
<name>A0A7J7E3H3_TRIWF</name>
<feature type="region of interest" description="Disordered" evidence="1">
    <location>
        <begin position="16"/>
        <end position="158"/>
    </location>
</feature>
<dbReference type="InParanoid" id="A0A7J7E3H3"/>
<evidence type="ECO:0000313" key="2">
    <source>
        <dbReference type="EMBL" id="KAF5753079.1"/>
    </source>
</evidence>
<feature type="compositionally biased region" description="Polar residues" evidence="1">
    <location>
        <begin position="88"/>
        <end position="100"/>
    </location>
</feature>
<dbReference type="PANTHER" id="PTHR34779">
    <property type="entry name" value="OS09G0542900 PROTEIN"/>
    <property type="match status" value="1"/>
</dbReference>
<dbReference type="AlphaFoldDB" id="A0A7J7E3H3"/>
<organism evidence="2 3">
    <name type="scientific">Tripterygium wilfordii</name>
    <name type="common">Thunder God vine</name>
    <dbReference type="NCBI Taxonomy" id="458696"/>
    <lineage>
        <taxon>Eukaryota</taxon>
        <taxon>Viridiplantae</taxon>
        <taxon>Streptophyta</taxon>
        <taxon>Embryophyta</taxon>
        <taxon>Tracheophyta</taxon>
        <taxon>Spermatophyta</taxon>
        <taxon>Magnoliopsida</taxon>
        <taxon>eudicotyledons</taxon>
        <taxon>Gunneridae</taxon>
        <taxon>Pentapetalae</taxon>
        <taxon>rosids</taxon>
        <taxon>fabids</taxon>
        <taxon>Celastrales</taxon>
        <taxon>Celastraceae</taxon>
        <taxon>Tripterygium</taxon>
    </lineage>
</organism>
<evidence type="ECO:0000313" key="3">
    <source>
        <dbReference type="Proteomes" id="UP000593562"/>
    </source>
</evidence>
<protein>
    <submittedName>
        <fullName evidence="2">Uncharacterized protein</fullName>
    </submittedName>
</protein>
<dbReference type="Proteomes" id="UP000593562">
    <property type="component" value="Unassembled WGS sequence"/>
</dbReference>
<dbReference type="InterPro" id="IPR038796">
    <property type="entry name" value="At1g76070-like"/>
</dbReference>
<dbReference type="EMBL" id="JAAARO010000001">
    <property type="protein sequence ID" value="KAF5753079.1"/>
    <property type="molecule type" value="Genomic_DNA"/>
</dbReference>
<gene>
    <name evidence="2" type="ORF">HS088_TW01G00998</name>
</gene>
<comment type="caution">
    <text evidence="2">The sequence shown here is derived from an EMBL/GenBank/DDBJ whole genome shotgun (WGS) entry which is preliminary data.</text>
</comment>
<accession>A0A7J7E3H3</accession>
<dbReference type="PANTHER" id="PTHR34779:SF3">
    <property type="entry name" value="SYRINGOLIDE-INDUCED PROTEIN 14-1-1"/>
    <property type="match status" value="1"/>
</dbReference>
<proteinExistence type="predicted"/>
<keyword evidence="3" id="KW-1185">Reference proteome</keyword>
<evidence type="ECO:0000256" key="1">
    <source>
        <dbReference type="SAM" id="MobiDB-lite"/>
    </source>
</evidence>